<reference evidence="1 2" key="1">
    <citation type="submission" date="2016-10" db="EMBL/GenBank/DDBJ databases">
        <authorList>
            <person name="de Groot N.N."/>
        </authorList>
    </citation>
    <scope>NUCLEOTIDE SEQUENCE [LARGE SCALE GENOMIC DNA]</scope>
    <source>
        <strain evidence="1 2">DSM 26130</strain>
    </source>
</reference>
<accession>A0A1I1HPB2</accession>
<evidence type="ECO:0000313" key="1">
    <source>
        <dbReference type="EMBL" id="SFC23798.1"/>
    </source>
</evidence>
<dbReference type="STRING" id="662367.SAMN05216167_101714"/>
<dbReference type="Proteomes" id="UP000198598">
    <property type="component" value="Unassembled WGS sequence"/>
</dbReference>
<proteinExistence type="predicted"/>
<sequence length="125" mass="14349">MNRTLSFSDQDLLELLEQQTNEQVEEAPFGLVRMSREGVVVAYGKSESHITGITKEYALGKYYFTQIAPCANNRMIAAKYAQPSLDEELDYILTYICEPVKVRLRLLKSPASRYQYFLVDRKSIA</sequence>
<gene>
    <name evidence="1" type="ORF">SAMN05216167_101714</name>
</gene>
<dbReference type="OrthoDB" id="8564681at2"/>
<dbReference type="InterPro" id="IPR035965">
    <property type="entry name" value="PAS-like_dom_sf"/>
</dbReference>
<protein>
    <submittedName>
        <fullName evidence="1">Photoactive yellow protein</fullName>
    </submittedName>
</protein>
<evidence type="ECO:0000313" key="2">
    <source>
        <dbReference type="Proteomes" id="UP000198598"/>
    </source>
</evidence>
<name>A0A1I1HPB2_9BACT</name>
<dbReference type="AlphaFoldDB" id="A0A1I1HPB2"/>
<organism evidence="1 2">
    <name type="scientific">Spirosoma endophyticum</name>
    <dbReference type="NCBI Taxonomy" id="662367"/>
    <lineage>
        <taxon>Bacteria</taxon>
        <taxon>Pseudomonadati</taxon>
        <taxon>Bacteroidota</taxon>
        <taxon>Cytophagia</taxon>
        <taxon>Cytophagales</taxon>
        <taxon>Cytophagaceae</taxon>
        <taxon>Spirosoma</taxon>
    </lineage>
</organism>
<dbReference type="EMBL" id="FOLQ01000001">
    <property type="protein sequence ID" value="SFC23798.1"/>
    <property type="molecule type" value="Genomic_DNA"/>
</dbReference>
<keyword evidence="2" id="KW-1185">Reference proteome</keyword>
<dbReference type="Gene3D" id="3.30.450.20">
    <property type="entry name" value="PAS domain"/>
    <property type="match status" value="1"/>
</dbReference>
<dbReference type="SUPFAM" id="SSF55785">
    <property type="entry name" value="PYP-like sensor domain (PAS domain)"/>
    <property type="match status" value="1"/>
</dbReference>
<dbReference type="RefSeq" id="WP_093823047.1">
    <property type="nucleotide sequence ID" value="NZ_FOLQ01000001.1"/>
</dbReference>